<reference evidence="1 2" key="1">
    <citation type="submission" date="2017-11" db="EMBL/GenBank/DDBJ databases">
        <title>Taxonomic description and genome sequences of Spirosoma HA7 sp. nov., isolated from pollen microhabitat of Corylus avellana.</title>
        <authorList>
            <person name="Ambika Manirajan B."/>
            <person name="Suarez C."/>
            <person name="Ratering S."/>
            <person name="Geissler-Plaum R."/>
            <person name="Cardinale M."/>
            <person name="Sylvia S."/>
        </authorList>
    </citation>
    <scope>NUCLEOTIDE SEQUENCE [LARGE SCALE GENOMIC DNA]</scope>
    <source>
        <strain evidence="1 2">HA7</strain>
    </source>
</reference>
<keyword evidence="2" id="KW-1185">Reference proteome</keyword>
<organism evidence="1 2">
    <name type="scientific">Spirosoma pollinicola</name>
    <dbReference type="NCBI Taxonomy" id="2057025"/>
    <lineage>
        <taxon>Bacteria</taxon>
        <taxon>Pseudomonadati</taxon>
        <taxon>Bacteroidota</taxon>
        <taxon>Cytophagia</taxon>
        <taxon>Cytophagales</taxon>
        <taxon>Cytophagaceae</taxon>
        <taxon>Spirosoma</taxon>
    </lineage>
</organism>
<sequence length="83" mass="9452">MVEVFITNIDEAKQVKRTTSLLKANFADLRFNLDLDDSKQGTHFPCRHTVLRAEGKAIDAQSILEAVNRLGYRCEILEDKICN</sequence>
<dbReference type="KEGG" id="spir:CWM47_31440"/>
<evidence type="ECO:0000313" key="1">
    <source>
        <dbReference type="EMBL" id="AUD05965.1"/>
    </source>
</evidence>
<dbReference type="AlphaFoldDB" id="A0A2K8Z7W6"/>
<dbReference type="Proteomes" id="UP000232883">
    <property type="component" value="Chromosome"/>
</dbReference>
<dbReference type="EMBL" id="CP025096">
    <property type="protein sequence ID" value="AUD05965.1"/>
    <property type="molecule type" value="Genomic_DNA"/>
</dbReference>
<proteinExistence type="predicted"/>
<accession>A0A2K8Z7W6</accession>
<name>A0A2K8Z7W6_9BACT</name>
<protein>
    <submittedName>
        <fullName evidence="1">Uncharacterized protein</fullName>
    </submittedName>
</protein>
<gene>
    <name evidence="1" type="ORF">CWM47_31440</name>
</gene>
<evidence type="ECO:0000313" key="2">
    <source>
        <dbReference type="Proteomes" id="UP000232883"/>
    </source>
</evidence>